<dbReference type="GO" id="GO:0051301">
    <property type="term" value="P:cell division"/>
    <property type="evidence" value="ECO:0007669"/>
    <property type="project" value="UniProtKB-KW"/>
</dbReference>
<keyword evidence="3" id="KW-0132">Cell division</keyword>
<comment type="subcellular location">
    <subcellularLocation>
        <location evidence="1">Membrane</location>
    </subcellularLocation>
</comment>
<gene>
    <name evidence="10" type="ORF">A2650_03115</name>
</gene>
<evidence type="ECO:0000256" key="3">
    <source>
        <dbReference type="ARBA" id="ARBA00022618"/>
    </source>
</evidence>
<evidence type="ECO:0000256" key="5">
    <source>
        <dbReference type="ARBA" id="ARBA00022989"/>
    </source>
</evidence>
<dbReference type="InterPro" id="IPR034746">
    <property type="entry name" value="POTRA"/>
</dbReference>
<evidence type="ECO:0000313" key="10">
    <source>
        <dbReference type="EMBL" id="OGN00567.1"/>
    </source>
</evidence>
<accession>A0A1F8EI88</accession>
<organism evidence="10 11">
    <name type="scientific">Candidatus Yanofskybacteria bacterium RIFCSPHIGHO2_01_FULL_41_53</name>
    <dbReference type="NCBI Taxonomy" id="1802663"/>
    <lineage>
        <taxon>Bacteria</taxon>
        <taxon>Candidatus Yanofskyibacteriota</taxon>
    </lineage>
</organism>
<dbReference type="Proteomes" id="UP000177117">
    <property type="component" value="Unassembled WGS sequence"/>
</dbReference>
<protein>
    <recommendedName>
        <fullName evidence="9">POTRA domain-containing protein</fullName>
    </recommendedName>
</protein>
<evidence type="ECO:0000256" key="6">
    <source>
        <dbReference type="ARBA" id="ARBA00023136"/>
    </source>
</evidence>
<evidence type="ECO:0000256" key="2">
    <source>
        <dbReference type="ARBA" id="ARBA00022475"/>
    </source>
</evidence>
<reference evidence="10 11" key="1">
    <citation type="journal article" date="2016" name="Nat. Commun.">
        <title>Thousands of microbial genomes shed light on interconnected biogeochemical processes in an aquifer system.</title>
        <authorList>
            <person name="Anantharaman K."/>
            <person name="Brown C.T."/>
            <person name="Hug L.A."/>
            <person name="Sharon I."/>
            <person name="Castelle C.J."/>
            <person name="Probst A.J."/>
            <person name="Thomas B.C."/>
            <person name="Singh A."/>
            <person name="Wilkins M.J."/>
            <person name="Karaoz U."/>
            <person name="Brodie E.L."/>
            <person name="Williams K.H."/>
            <person name="Hubbard S.S."/>
            <person name="Banfield J.F."/>
        </authorList>
    </citation>
    <scope>NUCLEOTIDE SEQUENCE [LARGE SCALE GENOMIC DNA]</scope>
</reference>
<feature type="transmembrane region" description="Helical" evidence="8">
    <location>
        <begin position="21"/>
        <end position="44"/>
    </location>
</feature>
<feature type="domain" description="POTRA" evidence="9">
    <location>
        <begin position="49"/>
        <end position="130"/>
    </location>
</feature>
<keyword evidence="5 8" id="KW-1133">Transmembrane helix</keyword>
<dbReference type="GO" id="GO:0005886">
    <property type="term" value="C:plasma membrane"/>
    <property type="evidence" value="ECO:0007669"/>
    <property type="project" value="TreeGrafter"/>
</dbReference>
<dbReference type="PANTHER" id="PTHR37820">
    <property type="entry name" value="CELL DIVISION PROTEIN DIVIB"/>
    <property type="match status" value="1"/>
</dbReference>
<comment type="caution">
    <text evidence="10">The sequence shown here is derived from an EMBL/GenBank/DDBJ whole genome shotgun (WGS) entry which is preliminary data.</text>
</comment>
<dbReference type="EMBL" id="MGJD01000019">
    <property type="protein sequence ID" value="OGN00567.1"/>
    <property type="molecule type" value="Genomic_DNA"/>
</dbReference>
<dbReference type="PROSITE" id="PS51779">
    <property type="entry name" value="POTRA"/>
    <property type="match status" value="1"/>
</dbReference>
<dbReference type="InterPro" id="IPR013685">
    <property type="entry name" value="POTRA_FtsQ_type"/>
</dbReference>
<evidence type="ECO:0000256" key="4">
    <source>
        <dbReference type="ARBA" id="ARBA00022692"/>
    </source>
</evidence>
<dbReference type="AlphaFoldDB" id="A0A1F8EI88"/>
<dbReference type="PANTHER" id="PTHR37820:SF1">
    <property type="entry name" value="CELL DIVISION PROTEIN FTSQ"/>
    <property type="match status" value="1"/>
</dbReference>
<dbReference type="InterPro" id="IPR050487">
    <property type="entry name" value="FtsQ_DivIB"/>
</dbReference>
<name>A0A1F8EI88_9BACT</name>
<evidence type="ECO:0000256" key="1">
    <source>
        <dbReference type="ARBA" id="ARBA00004370"/>
    </source>
</evidence>
<evidence type="ECO:0000259" key="9">
    <source>
        <dbReference type="PROSITE" id="PS51779"/>
    </source>
</evidence>
<sequence>MAGYNYNRYGDNLARKKRRYFFLKLVIALSSILGVFMLVIYVAFFSPFLQIQEVNIEGLKSVKSEEIFSIVDSFLNQVILEPISIKPQKNMFFLDEKLLVSQLKAQFPAVKEINIQKNYPHTVIVSINERTSWGTWCFNSEDCRYFDNEGILWGDSLRSSGALLLLVDDMRDYENQPRTIDQVFLDGVKSILSGLEELSIQTARLEIPIGSIEDVFVDTTENYRILFSVNSDIDNQIKVLKIFLADKDKGFEPEYIDLRIEGRVYYK</sequence>
<proteinExistence type="predicted"/>
<dbReference type="Gene3D" id="3.10.20.310">
    <property type="entry name" value="membrane protein fhac"/>
    <property type="match status" value="1"/>
</dbReference>
<evidence type="ECO:0000313" key="11">
    <source>
        <dbReference type="Proteomes" id="UP000177117"/>
    </source>
</evidence>
<keyword evidence="6 8" id="KW-0472">Membrane</keyword>
<evidence type="ECO:0000256" key="8">
    <source>
        <dbReference type="SAM" id="Phobius"/>
    </source>
</evidence>
<evidence type="ECO:0000256" key="7">
    <source>
        <dbReference type="ARBA" id="ARBA00023306"/>
    </source>
</evidence>
<keyword evidence="7" id="KW-0131">Cell cycle</keyword>
<keyword evidence="2" id="KW-1003">Cell membrane</keyword>
<keyword evidence="4 8" id="KW-0812">Transmembrane</keyword>
<dbReference type="Pfam" id="PF08478">
    <property type="entry name" value="POTRA_1"/>
    <property type="match status" value="1"/>
</dbReference>